<evidence type="ECO:0000313" key="3">
    <source>
        <dbReference type="Proteomes" id="UP000681720"/>
    </source>
</evidence>
<comment type="caution">
    <text evidence="2">The sequence shown here is derived from an EMBL/GenBank/DDBJ whole genome shotgun (WGS) entry which is preliminary data.</text>
</comment>
<feature type="transmembrane region" description="Helical" evidence="1">
    <location>
        <begin position="7"/>
        <end position="26"/>
    </location>
</feature>
<organism evidence="2 3">
    <name type="scientific">Rotaria magnacalcarata</name>
    <dbReference type="NCBI Taxonomy" id="392030"/>
    <lineage>
        <taxon>Eukaryota</taxon>
        <taxon>Metazoa</taxon>
        <taxon>Spiralia</taxon>
        <taxon>Gnathifera</taxon>
        <taxon>Rotifera</taxon>
        <taxon>Eurotatoria</taxon>
        <taxon>Bdelloidea</taxon>
        <taxon>Philodinida</taxon>
        <taxon>Philodinidae</taxon>
        <taxon>Rotaria</taxon>
    </lineage>
</organism>
<name>A0A8S3KHP3_9BILA</name>
<keyword evidence="1" id="KW-0472">Membrane</keyword>
<accession>A0A8S3KHP3</accession>
<dbReference type="Proteomes" id="UP000681720">
    <property type="component" value="Unassembled WGS sequence"/>
</dbReference>
<feature type="non-terminal residue" evidence="2">
    <location>
        <position position="1"/>
    </location>
</feature>
<protein>
    <submittedName>
        <fullName evidence="2">Uncharacterized protein</fullName>
    </submittedName>
</protein>
<keyword evidence="1" id="KW-0812">Transmembrane</keyword>
<evidence type="ECO:0000256" key="1">
    <source>
        <dbReference type="SAM" id="Phobius"/>
    </source>
</evidence>
<reference evidence="2" key="1">
    <citation type="submission" date="2021-02" db="EMBL/GenBank/DDBJ databases">
        <authorList>
            <person name="Nowell W R."/>
        </authorList>
    </citation>
    <scope>NUCLEOTIDE SEQUENCE</scope>
</reference>
<evidence type="ECO:0000313" key="2">
    <source>
        <dbReference type="EMBL" id="CAF5227953.1"/>
    </source>
</evidence>
<proteinExistence type="predicted"/>
<dbReference type="AlphaFoldDB" id="A0A8S3KHP3"/>
<sequence length="28" mass="3109">MVEWLYCLCWNNLLAGAIVVVVMGAVKL</sequence>
<feature type="non-terminal residue" evidence="2">
    <location>
        <position position="28"/>
    </location>
</feature>
<dbReference type="EMBL" id="CAJOBJ010382584">
    <property type="protein sequence ID" value="CAF5227953.1"/>
    <property type="molecule type" value="Genomic_DNA"/>
</dbReference>
<keyword evidence="1" id="KW-1133">Transmembrane helix</keyword>
<gene>
    <name evidence="2" type="ORF">GIL414_LOCUS87902</name>
</gene>